<gene>
    <name evidence="2" type="ORF">ACFO4O_04220</name>
</gene>
<evidence type="ECO:0000313" key="2">
    <source>
        <dbReference type="EMBL" id="MFC4699363.1"/>
    </source>
</evidence>
<sequence>MRKSFFKIAIAAFISISFSIIAVAGEPTLGYNAADVELVKAFDIKSDPPVIFNAARVAEINTDTQLTHQHKQSVLIALYVRGDNRKPSDEVGWRNYIKA</sequence>
<proteinExistence type="predicted"/>
<accession>A0ABV9LV94</accession>
<comment type="caution">
    <text evidence="2">The sequence shown here is derived from an EMBL/GenBank/DDBJ whole genome shotgun (WGS) entry which is preliminary data.</text>
</comment>
<evidence type="ECO:0000313" key="3">
    <source>
        <dbReference type="Proteomes" id="UP001595897"/>
    </source>
</evidence>
<dbReference type="EMBL" id="JBHSGU010000002">
    <property type="protein sequence ID" value="MFC4699363.1"/>
    <property type="molecule type" value="Genomic_DNA"/>
</dbReference>
<keyword evidence="3" id="KW-1185">Reference proteome</keyword>
<organism evidence="2 3">
    <name type="scientific">Glaciecola siphonariae</name>
    <dbReference type="NCBI Taxonomy" id="521012"/>
    <lineage>
        <taxon>Bacteria</taxon>
        <taxon>Pseudomonadati</taxon>
        <taxon>Pseudomonadota</taxon>
        <taxon>Gammaproteobacteria</taxon>
        <taxon>Alteromonadales</taxon>
        <taxon>Alteromonadaceae</taxon>
        <taxon>Glaciecola</taxon>
    </lineage>
</organism>
<dbReference type="Proteomes" id="UP001595897">
    <property type="component" value="Unassembled WGS sequence"/>
</dbReference>
<feature type="signal peptide" evidence="1">
    <location>
        <begin position="1"/>
        <end position="24"/>
    </location>
</feature>
<evidence type="ECO:0000256" key="1">
    <source>
        <dbReference type="SAM" id="SignalP"/>
    </source>
</evidence>
<name>A0ABV9LV94_9ALTE</name>
<keyword evidence="1" id="KW-0732">Signal</keyword>
<dbReference type="RefSeq" id="WP_382406111.1">
    <property type="nucleotide sequence ID" value="NZ_JBHSGU010000002.1"/>
</dbReference>
<reference evidence="3" key="1">
    <citation type="journal article" date="2019" name="Int. J. Syst. Evol. Microbiol.">
        <title>The Global Catalogue of Microorganisms (GCM) 10K type strain sequencing project: providing services to taxonomists for standard genome sequencing and annotation.</title>
        <authorList>
            <consortium name="The Broad Institute Genomics Platform"/>
            <consortium name="The Broad Institute Genome Sequencing Center for Infectious Disease"/>
            <person name="Wu L."/>
            <person name="Ma J."/>
        </authorList>
    </citation>
    <scope>NUCLEOTIDE SEQUENCE [LARGE SCALE GENOMIC DNA]</scope>
    <source>
        <strain evidence="3">KACC 12507</strain>
    </source>
</reference>
<feature type="chain" id="PRO_5046438712" evidence="1">
    <location>
        <begin position="25"/>
        <end position="99"/>
    </location>
</feature>
<protein>
    <submittedName>
        <fullName evidence="2">Uncharacterized protein</fullName>
    </submittedName>
</protein>